<dbReference type="Pfam" id="PF24514">
    <property type="entry name" value="SpaA_4"/>
    <property type="match status" value="1"/>
</dbReference>
<accession>A0A1H4IJZ9</accession>
<protein>
    <submittedName>
        <fullName evidence="4">Cna protein B-type domain-containing protein</fullName>
    </submittedName>
</protein>
<reference evidence="5" key="1">
    <citation type="submission" date="2016-10" db="EMBL/GenBank/DDBJ databases">
        <authorList>
            <person name="Varghese N."/>
            <person name="Submissions S."/>
        </authorList>
    </citation>
    <scope>NUCLEOTIDE SEQUENCE [LARGE SCALE GENOMIC DNA]</scope>
    <source>
        <strain evidence="5">DSM 44544</strain>
    </source>
</reference>
<evidence type="ECO:0000259" key="3">
    <source>
        <dbReference type="Pfam" id="PF24514"/>
    </source>
</evidence>
<keyword evidence="5" id="KW-1185">Reference proteome</keyword>
<feature type="chain" id="PRO_5039333171" evidence="1">
    <location>
        <begin position="34"/>
        <end position="533"/>
    </location>
</feature>
<dbReference type="Pfam" id="PF17802">
    <property type="entry name" value="SpaA"/>
    <property type="match status" value="1"/>
</dbReference>
<organism evidence="4 5">
    <name type="scientific">Amycolatopsis tolypomycina</name>
    <dbReference type="NCBI Taxonomy" id="208445"/>
    <lineage>
        <taxon>Bacteria</taxon>
        <taxon>Bacillati</taxon>
        <taxon>Actinomycetota</taxon>
        <taxon>Actinomycetes</taxon>
        <taxon>Pseudonocardiales</taxon>
        <taxon>Pseudonocardiaceae</taxon>
        <taxon>Amycolatopsis</taxon>
    </lineage>
</organism>
<proteinExistence type="predicted"/>
<gene>
    <name evidence="4" type="ORF">SAMN04489727_0971</name>
</gene>
<feature type="signal peptide" evidence="1">
    <location>
        <begin position="1"/>
        <end position="33"/>
    </location>
</feature>
<evidence type="ECO:0000313" key="5">
    <source>
        <dbReference type="Proteomes" id="UP000199622"/>
    </source>
</evidence>
<dbReference type="AlphaFoldDB" id="A0A1H4IJZ9"/>
<dbReference type="Proteomes" id="UP000199622">
    <property type="component" value="Unassembled WGS sequence"/>
</dbReference>
<evidence type="ECO:0000259" key="2">
    <source>
        <dbReference type="Pfam" id="PF17802"/>
    </source>
</evidence>
<name>A0A1H4IJZ9_9PSEU</name>
<dbReference type="GO" id="GO:0005975">
    <property type="term" value="P:carbohydrate metabolic process"/>
    <property type="evidence" value="ECO:0007669"/>
    <property type="project" value="UniProtKB-ARBA"/>
</dbReference>
<dbReference type="InterPro" id="IPR013783">
    <property type="entry name" value="Ig-like_fold"/>
</dbReference>
<feature type="domain" description="SpaA-like prealbumin fold" evidence="2">
    <location>
        <begin position="398"/>
        <end position="460"/>
    </location>
</feature>
<evidence type="ECO:0000256" key="1">
    <source>
        <dbReference type="SAM" id="SignalP"/>
    </source>
</evidence>
<keyword evidence="1" id="KW-0732">Signal</keyword>
<dbReference type="InterPro" id="IPR055371">
    <property type="entry name" value="SpaA_PFL_dom_4"/>
</dbReference>
<dbReference type="RefSeq" id="WP_143060538.1">
    <property type="nucleotide sequence ID" value="NZ_FNSO01000002.1"/>
</dbReference>
<sequence>MSNRATRRARRRVGITLLGAVCLTFGTLTSAEANLAPSPFDAADGNLVLNDETQDWANAPHLVTALDKPTGQTDDSFGQGTKEDTAVPTVVDGSIPNNKSDLTRLYVANERVSGKEFLYLAWERVQEPTGTTNMDFEFNQSGTVSANGVTPVRTAGDVLIKYDLSQGGVNPVLGYHLWTTTGNAATVCEASNSLPCWDKVHALSGANFEGSINAVPVTDPIAPNAPRTLSTRTFGEAAINLTDSGILPAGTCKAFGAAYLKSRSSDSFTAALKDFIAPKPVSISNCGKIVIQKVTAPSPDPTNTAFSFTLTGGPSALNKSFSLKNGESNTTTNVQAGSGYTAAETVPANWSLTSATCDDGSPVTNIDVSADETVTCTFTNTLQLGAIKVTKTRKHAADGAGDHPHAGVNFTVNGVTKATDSAGVACFDGLTFGSYTVHETVPAGYHVDANDKSVTVDNTATCGATPYAGESVSFHNTPLTDLTVSVDSQVAGGTASTIDCGVASGSTGAGGDGSVTAKDLEPGTYTCVIVVDP</sequence>
<dbReference type="Gene3D" id="2.60.40.10">
    <property type="entry name" value="Immunoglobulins"/>
    <property type="match status" value="1"/>
</dbReference>
<feature type="domain" description="SpaA-like prealbumin fold" evidence="3">
    <location>
        <begin position="290"/>
        <end position="381"/>
    </location>
</feature>
<evidence type="ECO:0000313" key="4">
    <source>
        <dbReference type="EMBL" id="SEB34340.1"/>
    </source>
</evidence>
<dbReference type="EMBL" id="FNSO01000002">
    <property type="protein sequence ID" value="SEB34340.1"/>
    <property type="molecule type" value="Genomic_DNA"/>
</dbReference>
<dbReference type="OrthoDB" id="3985100at2"/>
<dbReference type="SUPFAM" id="SSF49478">
    <property type="entry name" value="Cna protein B-type domain"/>
    <property type="match status" value="1"/>
</dbReference>
<dbReference type="Gene3D" id="2.60.40.1140">
    <property type="entry name" value="Collagen-binding surface protein Cna, B-type domain"/>
    <property type="match status" value="1"/>
</dbReference>
<dbReference type="STRING" id="208445.SAMN04489727_0971"/>
<dbReference type="InterPro" id="IPR041033">
    <property type="entry name" value="SpaA_PFL_dom_1"/>
</dbReference>